<keyword evidence="4" id="KW-1185">Reference proteome</keyword>
<feature type="repeat" description="TPR" evidence="1">
    <location>
        <begin position="12"/>
        <end position="45"/>
    </location>
</feature>
<comment type="caution">
    <text evidence="3">The sequence shown here is derived from an EMBL/GenBank/DDBJ whole genome shotgun (WGS) entry which is preliminary data.</text>
</comment>
<sequence>MASIASREVERAGILRQEGNEFYKSGKLLKAIEKYQESAKLVPESYAPLALELLRKSNGDEDTALIEKLQQRINRARAHSYRSSELEQLQMRFQILDSLPRYRPSLMINEEYYTIGHDQPASLFDLTINEHDPMAKVVSFLFGVIGDARHLIRTISGFAELEKKHRLKQKQYHLSMIDVNKYALTRDLIMFMLLEELSGLETNSEEAEEVLTTLFFVFIAVIIPRVAFDHLHRTIERALSALQSGLQPLIWMYLHEEDFHLYIQSLKSWKGKALTIFTIAAAVDELPAACKKENKLYKVTAILLPPERVLQKHDPQMLVLLKDHIDQPKSNAAKFKTTFKSTGNLTQPSSMLNDAAQSIKYLKGRLQVEAIHGDYVDVAEKLRFKLYRDEASSGSPRATVSNIIRRKDFPVLYDRVHLSNVPDYMGGHLSTFFYASPLLKPIPSSSVESNCLRNSGSWNNLESFLAEYHRHQDALATYLCDSLISRYIPMAHG</sequence>
<dbReference type="EMBL" id="AYSA01000116">
    <property type="protein sequence ID" value="ESZ96903.1"/>
    <property type="molecule type" value="Genomic_DNA"/>
</dbReference>
<dbReference type="HOGENOM" id="CLU_553376_0_0_1"/>
<feature type="domain" description="DUF4470" evidence="2">
    <location>
        <begin position="115"/>
        <end position="215"/>
    </location>
</feature>
<name>W9CLL1_SCLBF</name>
<dbReference type="InterPro" id="IPR027974">
    <property type="entry name" value="DUF4470"/>
</dbReference>
<dbReference type="OrthoDB" id="2423701at2759"/>
<dbReference type="InterPro" id="IPR019734">
    <property type="entry name" value="TPR_rpt"/>
</dbReference>
<accession>W9CLL1</accession>
<gene>
    <name evidence="3" type="ORF">SBOR_2697</name>
</gene>
<evidence type="ECO:0000313" key="3">
    <source>
        <dbReference type="EMBL" id="ESZ96903.1"/>
    </source>
</evidence>
<protein>
    <recommendedName>
        <fullName evidence="2">DUF4470 domain-containing protein</fullName>
    </recommendedName>
</protein>
<evidence type="ECO:0000256" key="1">
    <source>
        <dbReference type="PROSITE-ProRule" id="PRU00339"/>
    </source>
</evidence>
<reference evidence="3 4" key="1">
    <citation type="journal article" date="2014" name="Genome Announc.">
        <title>Draft genome sequence of Sclerotinia borealis, a psychrophilic plant pathogenic fungus.</title>
        <authorList>
            <person name="Mardanov A.V."/>
            <person name="Beletsky A.V."/>
            <person name="Kadnikov V.V."/>
            <person name="Ignatov A.N."/>
            <person name="Ravin N.V."/>
        </authorList>
    </citation>
    <scope>NUCLEOTIDE SEQUENCE [LARGE SCALE GENOMIC DNA]</scope>
    <source>
        <strain evidence="4">F-4157</strain>
    </source>
</reference>
<keyword evidence="1" id="KW-0802">TPR repeat</keyword>
<dbReference type="AlphaFoldDB" id="W9CLL1"/>
<proteinExistence type="predicted"/>
<dbReference type="STRING" id="1432307.W9CLL1"/>
<dbReference type="InterPro" id="IPR011990">
    <property type="entry name" value="TPR-like_helical_dom_sf"/>
</dbReference>
<organism evidence="3 4">
    <name type="scientific">Sclerotinia borealis (strain F-4128)</name>
    <dbReference type="NCBI Taxonomy" id="1432307"/>
    <lineage>
        <taxon>Eukaryota</taxon>
        <taxon>Fungi</taxon>
        <taxon>Dikarya</taxon>
        <taxon>Ascomycota</taxon>
        <taxon>Pezizomycotina</taxon>
        <taxon>Leotiomycetes</taxon>
        <taxon>Helotiales</taxon>
        <taxon>Sclerotiniaceae</taxon>
        <taxon>Sclerotinia</taxon>
    </lineage>
</organism>
<evidence type="ECO:0000313" key="4">
    <source>
        <dbReference type="Proteomes" id="UP000019487"/>
    </source>
</evidence>
<evidence type="ECO:0000259" key="2">
    <source>
        <dbReference type="Pfam" id="PF14737"/>
    </source>
</evidence>
<dbReference type="Proteomes" id="UP000019487">
    <property type="component" value="Unassembled WGS sequence"/>
</dbReference>
<dbReference type="PROSITE" id="PS50005">
    <property type="entry name" value="TPR"/>
    <property type="match status" value="1"/>
</dbReference>
<dbReference type="Pfam" id="PF14737">
    <property type="entry name" value="DUF4470"/>
    <property type="match status" value="1"/>
</dbReference>
<dbReference type="Gene3D" id="1.25.40.10">
    <property type="entry name" value="Tetratricopeptide repeat domain"/>
    <property type="match status" value="1"/>
</dbReference>